<name>A0ABV5XXG1_ARTRM</name>
<dbReference type="RefSeq" id="WP_234753999.1">
    <property type="nucleotide sequence ID" value="NZ_BAAAWN010000001.1"/>
</dbReference>
<dbReference type="EMBL" id="JBHMBC010000008">
    <property type="protein sequence ID" value="MFB9819422.1"/>
    <property type="molecule type" value="Genomic_DNA"/>
</dbReference>
<sequence>MKRAAKAGIVVAGVVAVGLAGAITLNATQTSSNPVAGAAPSATVSAAASAASAPGATKTPAATPSATASAQAASASASAASASAAPSNQAPVPAPASTAKPDAPVPAPAAPAPAPAAPPGAQGLDAAGIQRIKDSCTARLQSDAAHSSIVTGTVVPRPFTVVSIAFSGNPVQSTAASYDILMKITTKLVDGPAQDSVRVCRVYDSDSHVDWLPAG</sequence>
<evidence type="ECO:0000256" key="1">
    <source>
        <dbReference type="SAM" id="MobiDB-lite"/>
    </source>
</evidence>
<feature type="compositionally biased region" description="Low complexity" evidence="1">
    <location>
        <begin position="84"/>
        <end position="102"/>
    </location>
</feature>
<protein>
    <submittedName>
        <fullName evidence="2">Uncharacterized protein</fullName>
    </submittedName>
</protein>
<organism evidence="2 3">
    <name type="scientific">Arthrobacter ramosus</name>
    <dbReference type="NCBI Taxonomy" id="1672"/>
    <lineage>
        <taxon>Bacteria</taxon>
        <taxon>Bacillati</taxon>
        <taxon>Actinomycetota</taxon>
        <taxon>Actinomycetes</taxon>
        <taxon>Micrococcales</taxon>
        <taxon>Micrococcaceae</taxon>
        <taxon>Arthrobacter</taxon>
    </lineage>
</organism>
<evidence type="ECO:0000313" key="2">
    <source>
        <dbReference type="EMBL" id="MFB9819422.1"/>
    </source>
</evidence>
<comment type="caution">
    <text evidence="2">The sequence shown here is derived from an EMBL/GenBank/DDBJ whole genome shotgun (WGS) entry which is preliminary data.</text>
</comment>
<feature type="compositionally biased region" description="Pro residues" evidence="1">
    <location>
        <begin position="103"/>
        <end position="118"/>
    </location>
</feature>
<proteinExistence type="predicted"/>
<gene>
    <name evidence="2" type="ORF">ACFFP1_07895</name>
</gene>
<evidence type="ECO:0000313" key="3">
    <source>
        <dbReference type="Proteomes" id="UP001589702"/>
    </source>
</evidence>
<dbReference type="Proteomes" id="UP001589702">
    <property type="component" value="Unassembled WGS sequence"/>
</dbReference>
<accession>A0ABV5XXG1</accession>
<reference evidence="2 3" key="1">
    <citation type="submission" date="2024-09" db="EMBL/GenBank/DDBJ databases">
        <authorList>
            <person name="Sun Q."/>
            <person name="Mori K."/>
        </authorList>
    </citation>
    <scope>NUCLEOTIDE SEQUENCE [LARGE SCALE GENOMIC DNA]</scope>
    <source>
        <strain evidence="2 3">JCM 1334</strain>
    </source>
</reference>
<feature type="region of interest" description="Disordered" evidence="1">
    <location>
        <begin position="84"/>
        <end position="123"/>
    </location>
</feature>
<keyword evidence="3" id="KW-1185">Reference proteome</keyword>